<evidence type="ECO:0000313" key="2">
    <source>
        <dbReference type="Proteomes" id="UP000014254"/>
    </source>
</evidence>
<accession>S2JMA9</accession>
<gene>
    <name evidence="1" type="ORF">HMPREF1544_03455</name>
</gene>
<proteinExistence type="predicted"/>
<dbReference type="AlphaFoldDB" id="S2JMA9"/>
<reference evidence="2" key="1">
    <citation type="submission" date="2013-05" db="EMBL/GenBank/DDBJ databases">
        <title>The Genome sequence of Mucor circinelloides f. circinelloides 1006PhL.</title>
        <authorList>
            <consortium name="The Broad Institute Genomics Platform"/>
            <person name="Cuomo C."/>
            <person name="Earl A."/>
            <person name="Findley K."/>
            <person name="Lee S.C."/>
            <person name="Walker B."/>
            <person name="Young S."/>
            <person name="Zeng Q."/>
            <person name="Gargeya S."/>
            <person name="Fitzgerald M."/>
            <person name="Haas B."/>
            <person name="Abouelleil A."/>
            <person name="Allen A.W."/>
            <person name="Alvarado L."/>
            <person name="Arachchi H.M."/>
            <person name="Berlin A.M."/>
            <person name="Chapman S.B."/>
            <person name="Gainer-Dewar J."/>
            <person name="Goldberg J."/>
            <person name="Griggs A."/>
            <person name="Gujja S."/>
            <person name="Hansen M."/>
            <person name="Howarth C."/>
            <person name="Imamovic A."/>
            <person name="Ireland A."/>
            <person name="Larimer J."/>
            <person name="McCowan C."/>
            <person name="Murphy C."/>
            <person name="Pearson M."/>
            <person name="Poon T.W."/>
            <person name="Priest M."/>
            <person name="Roberts A."/>
            <person name="Saif S."/>
            <person name="Shea T."/>
            <person name="Sisk P."/>
            <person name="Sykes S."/>
            <person name="Wortman J."/>
            <person name="Nusbaum C."/>
            <person name="Birren B."/>
        </authorList>
    </citation>
    <scope>NUCLEOTIDE SEQUENCE [LARGE SCALE GENOMIC DNA]</scope>
    <source>
        <strain evidence="2">1006PhL</strain>
    </source>
</reference>
<dbReference type="InParanoid" id="S2JMA9"/>
<feature type="non-terminal residue" evidence="1">
    <location>
        <position position="1"/>
    </location>
</feature>
<protein>
    <submittedName>
        <fullName evidence="1">Uncharacterized protein</fullName>
    </submittedName>
</protein>
<sequence length="76" mass="9280">KIKQLIKDLKSIKQLQERRKRYLSDIVPYIKNQLQHIYRVDNEPLTYQQLKNEYLKDLFPDDATAITFKKKYLNHS</sequence>
<name>S2JMA9_MUCC1</name>
<keyword evidence="2" id="KW-1185">Reference proteome</keyword>
<dbReference type="OrthoDB" id="10439478at2759"/>
<organism evidence="1 2">
    <name type="scientific">Mucor circinelloides f. circinelloides (strain 1006PhL)</name>
    <name type="common">Mucormycosis agent</name>
    <name type="synonym">Calyptromyces circinelloides</name>
    <dbReference type="NCBI Taxonomy" id="1220926"/>
    <lineage>
        <taxon>Eukaryota</taxon>
        <taxon>Fungi</taxon>
        <taxon>Fungi incertae sedis</taxon>
        <taxon>Mucoromycota</taxon>
        <taxon>Mucoromycotina</taxon>
        <taxon>Mucoromycetes</taxon>
        <taxon>Mucorales</taxon>
        <taxon>Mucorineae</taxon>
        <taxon>Mucoraceae</taxon>
        <taxon>Mucor</taxon>
    </lineage>
</organism>
<dbReference type="EMBL" id="KE123931">
    <property type="protein sequence ID" value="EPB89657.1"/>
    <property type="molecule type" value="Genomic_DNA"/>
</dbReference>
<dbReference type="VEuPathDB" id="FungiDB:HMPREF1544_03455"/>
<evidence type="ECO:0000313" key="1">
    <source>
        <dbReference type="EMBL" id="EPB89657.1"/>
    </source>
</evidence>
<dbReference type="Proteomes" id="UP000014254">
    <property type="component" value="Unassembled WGS sequence"/>
</dbReference>